<dbReference type="InterPro" id="IPR027463">
    <property type="entry name" value="AcrB_DN_DC_subdom"/>
</dbReference>
<organism evidence="2">
    <name type="scientific">termite gut metagenome</name>
    <dbReference type="NCBI Taxonomy" id="433724"/>
    <lineage>
        <taxon>unclassified sequences</taxon>
        <taxon>metagenomes</taxon>
        <taxon>organismal metagenomes</taxon>
    </lineage>
</organism>
<protein>
    <submittedName>
        <fullName evidence="2">Cobalt-zinc-cadmium resistance protein CzcA</fullName>
    </submittedName>
</protein>
<dbReference type="PANTHER" id="PTHR32063">
    <property type="match status" value="1"/>
</dbReference>
<dbReference type="Gene3D" id="3.30.2090.10">
    <property type="entry name" value="Multidrug efflux transporter AcrB TolC docking domain, DN and DC subdomains"/>
    <property type="match status" value="1"/>
</dbReference>
<dbReference type="EMBL" id="SNRY01006691">
    <property type="protein sequence ID" value="KAA6312025.1"/>
    <property type="molecule type" value="Genomic_DNA"/>
</dbReference>
<reference evidence="2" key="1">
    <citation type="submission" date="2019-03" db="EMBL/GenBank/DDBJ databases">
        <title>Single cell metagenomics reveals metabolic interactions within the superorganism composed of flagellate Streblomastix strix and complex community of Bacteroidetes bacteria on its surface.</title>
        <authorList>
            <person name="Treitli S.C."/>
            <person name="Kolisko M."/>
            <person name="Husnik F."/>
            <person name="Keeling P."/>
            <person name="Hampl V."/>
        </authorList>
    </citation>
    <scope>NUCLEOTIDE SEQUENCE</scope>
    <source>
        <strain evidence="2">STM</strain>
    </source>
</reference>
<keyword evidence="1" id="KW-0812">Transmembrane</keyword>
<dbReference type="InterPro" id="IPR001036">
    <property type="entry name" value="Acrflvin-R"/>
</dbReference>
<dbReference type="GO" id="GO:0005886">
    <property type="term" value="C:plasma membrane"/>
    <property type="evidence" value="ECO:0007669"/>
    <property type="project" value="TreeGrafter"/>
</dbReference>
<dbReference type="AlphaFoldDB" id="A0A5J4PR83"/>
<feature type="transmembrane region" description="Helical" evidence="1">
    <location>
        <begin position="228"/>
        <end position="257"/>
    </location>
</feature>
<dbReference type="GO" id="GO:0042910">
    <property type="term" value="F:xenobiotic transmembrane transporter activity"/>
    <property type="evidence" value="ECO:0007669"/>
    <property type="project" value="TreeGrafter"/>
</dbReference>
<comment type="caution">
    <text evidence="2">The sequence shown here is derived from an EMBL/GenBank/DDBJ whole genome shotgun (WGS) entry which is preliminary data.</text>
</comment>
<evidence type="ECO:0000256" key="1">
    <source>
        <dbReference type="SAM" id="Phobius"/>
    </source>
</evidence>
<dbReference type="Gene3D" id="1.20.1640.10">
    <property type="entry name" value="Multidrug efflux transporter AcrB transmembrane domain"/>
    <property type="match status" value="1"/>
</dbReference>
<feature type="transmembrane region" description="Helical" evidence="1">
    <location>
        <begin position="293"/>
        <end position="313"/>
    </location>
</feature>
<gene>
    <name evidence="2" type="ORF">EZS27_036972</name>
</gene>
<feature type="transmembrane region" description="Helical" evidence="1">
    <location>
        <begin position="191"/>
        <end position="208"/>
    </location>
</feature>
<dbReference type="Gene3D" id="3.30.70.1440">
    <property type="entry name" value="Multidrug efflux transporter AcrB pore domain"/>
    <property type="match status" value="1"/>
</dbReference>
<dbReference type="SUPFAM" id="SSF82866">
    <property type="entry name" value="Multidrug efflux transporter AcrB transmembrane domain"/>
    <property type="match status" value="1"/>
</dbReference>
<sequence>NIAIKLFGADLNTMFALGNQIKASIQNIEGVADLNVEQQVERPQIKIEPKRELLAKYGITLPQFAEIINVMLAGETVSQVYEGNTAFDLTLKVNEESRETIDRIKNLTIDAAGGKISLGNVANIISSTGPNTINRENVVRKIVISANVEGGDLRGAVNAIRDEIDEDIKLPEGYYIEYGGQFESEQAASRTLLVTSVFAVLIIFLLLFNEFKNVTQAAVILLNLPLALIGGVFAIFFTGGIISIPAIIGFISLFGIATRNGMLLISRYNDLHASGLSVRESVMQGSSDRLNPILMTALTSALALIPLAVGGDLSGNEIQSPMAKVILGGLLTSTFLNGFIIPIMYVYMNKKGNIN</sequence>
<keyword evidence="1" id="KW-1133">Transmembrane helix</keyword>
<dbReference type="SUPFAM" id="SSF82714">
    <property type="entry name" value="Multidrug efflux transporter AcrB TolC docking domain, DN and DC subdomains"/>
    <property type="match status" value="1"/>
</dbReference>
<keyword evidence="1" id="KW-0472">Membrane</keyword>
<dbReference type="PANTHER" id="PTHR32063:SF4">
    <property type="entry name" value="SLR6043 PROTEIN"/>
    <property type="match status" value="1"/>
</dbReference>
<dbReference type="Pfam" id="PF00873">
    <property type="entry name" value="ACR_tran"/>
    <property type="match status" value="1"/>
</dbReference>
<feature type="non-terminal residue" evidence="2">
    <location>
        <position position="1"/>
    </location>
</feature>
<name>A0A5J4PR83_9ZZZZ</name>
<accession>A0A5J4PR83</accession>
<feature type="transmembrane region" description="Helical" evidence="1">
    <location>
        <begin position="325"/>
        <end position="347"/>
    </location>
</feature>
<evidence type="ECO:0000313" key="2">
    <source>
        <dbReference type="EMBL" id="KAA6312025.1"/>
    </source>
</evidence>
<proteinExistence type="predicted"/>